<gene>
    <name evidence="3" type="ORF">HYALB_00004656</name>
</gene>
<evidence type="ECO:0000313" key="4">
    <source>
        <dbReference type="Proteomes" id="UP000701801"/>
    </source>
</evidence>
<comment type="caution">
    <text evidence="3">The sequence shown here is derived from an EMBL/GenBank/DDBJ whole genome shotgun (WGS) entry which is preliminary data.</text>
</comment>
<reference evidence="3" key="1">
    <citation type="submission" date="2021-07" db="EMBL/GenBank/DDBJ databases">
        <authorList>
            <person name="Durling M."/>
        </authorList>
    </citation>
    <scope>NUCLEOTIDE SEQUENCE</scope>
</reference>
<dbReference type="AlphaFoldDB" id="A0A9N9Q857"/>
<evidence type="ECO:0000256" key="1">
    <source>
        <dbReference type="SAM" id="MobiDB-lite"/>
    </source>
</evidence>
<keyword evidence="4" id="KW-1185">Reference proteome</keyword>
<keyword evidence="2" id="KW-0472">Membrane</keyword>
<dbReference type="Proteomes" id="UP000701801">
    <property type="component" value="Unassembled WGS sequence"/>
</dbReference>
<feature type="compositionally biased region" description="Polar residues" evidence="1">
    <location>
        <begin position="242"/>
        <end position="254"/>
    </location>
</feature>
<proteinExistence type="predicted"/>
<feature type="region of interest" description="Disordered" evidence="1">
    <location>
        <begin position="242"/>
        <end position="278"/>
    </location>
</feature>
<evidence type="ECO:0000256" key="2">
    <source>
        <dbReference type="SAM" id="Phobius"/>
    </source>
</evidence>
<feature type="transmembrane region" description="Helical" evidence="2">
    <location>
        <begin position="162"/>
        <end position="189"/>
    </location>
</feature>
<dbReference type="EMBL" id="CAJVRM010000273">
    <property type="protein sequence ID" value="CAG8978674.1"/>
    <property type="molecule type" value="Genomic_DNA"/>
</dbReference>
<dbReference type="PANTHER" id="PTHR38848">
    <property type="entry name" value="G-PROTEIN COUPLED RECEPTORS FAMILY 3 PROFILE DOMAIN-CONTAINING PROTEIN"/>
    <property type="match status" value="1"/>
</dbReference>
<feature type="transmembrane region" description="Helical" evidence="2">
    <location>
        <begin position="83"/>
        <end position="102"/>
    </location>
</feature>
<dbReference type="OrthoDB" id="3210850at2759"/>
<evidence type="ECO:0000313" key="3">
    <source>
        <dbReference type="EMBL" id="CAG8978674.1"/>
    </source>
</evidence>
<name>A0A9N9Q857_9HELO</name>
<keyword evidence="2" id="KW-1133">Transmembrane helix</keyword>
<dbReference type="PANTHER" id="PTHR38848:SF3">
    <property type="entry name" value="G-PROTEIN COUPLED RECEPTORS FAMILY 3 PROFILE DOMAIN-CONTAINING PROTEIN"/>
    <property type="match status" value="1"/>
</dbReference>
<feature type="region of interest" description="Disordered" evidence="1">
    <location>
        <begin position="344"/>
        <end position="366"/>
    </location>
</feature>
<organism evidence="3 4">
    <name type="scientific">Hymenoscyphus albidus</name>
    <dbReference type="NCBI Taxonomy" id="595503"/>
    <lineage>
        <taxon>Eukaryota</taxon>
        <taxon>Fungi</taxon>
        <taxon>Dikarya</taxon>
        <taxon>Ascomycota</taxon>
        <taxon>Pezizomycotina</taxon>
        <taxon>Leotiomycetes</taxon>
        <taxon>Helotiales</taxon>
        <taxon>Helotiaceae</taxon>
        <taxon>Hymenoscyphus</taxon>
    </lineage>
</organism>
<sequence>MVYLGKETRSANIVSLVISMLSIATLSVCLSRRVEGLRKWRRLPPVCWLILAIYIDSIIFAIGSSIISHGFGVDSSPRICKDAIVLCLACYMTTKFIYYFLVERVYIIRRPGKPRWRDGRYRFNFLFAIVPYIVVVVLNVVFRFATFDNGECRIGMETAPMVALILVDFFVNCVLTVQFLAPLSGLLSFKKSQKSKVRTVAFRTLVGSTVSLISSLVNLAVVAALKVLLTVLVLHWVTSKDNASTTPSHPSFPNQQPPSRSSRPRRTQTPHPDIENFEVGLSDYMRKGGVTTLVTAASHDFDEDEDGDGIRGGVPPNTIKVEYEHTQEVVEVVELVGDRRDFAEEKEREASGSRSQEREACSEDSKWRRDSLAALC</sequence>
<protein>
    <recommendedName>
        <fullName evidence="5">Transmembrane protein</fullName>
    </recommendedName>
</protein>
<keyword evidence="2" id="KW-0812">Transmembrane</keyword>
<feature type="transmembrane region" description="Helical" evidence="2">
    <location>
        <begin position="210"/>
        <end position="237"/>
    </location>
</feature>
<accession>A0A9N9Q857</accession>
<feature type="transmembrane region" description="Helical" evidence="2">
    <location>
        <begin position="46"/>
        <end position="71"/>
    </location>
</feature>
<feature type="transmembrane region" description="Helical" evidence="2">
    <location>
        <begin position="123"/>
        <end position="142"/>
    </location>
</feature>
<evidence type="ECO:0008006" key="5">
    <source>
        <dbReference type="Google" id="ProtNLM"/>
    </source>
</evidence>
<feature type="transmembrane region" description="Helical" evidence="2">
    <location>
        <begin position="12"/>
        <end position="34"/>
    </location>
</feature>